<dbReference type="Proteomes" id="UP000756346">
    <property type="component" value="Unassembled WGS sequence"/>
</dbReference>
<dbReference type="GeneID" id="70182909"/>
<sequence length="366" mass="40404">MQSGIGQRGTPNQPRLHVVHFLTSSKPRKRAHILEPAHCHKSCLFLLAGRPCSPLVAAIKLLLLLLFTVSHREPLMAATYQQPASMDTAGSHTAGTSSFPPPTASFPQQPWEQTATPYRVNDVDYKTSGRPPAPGRVSSTAVPGHSAESVINATKPLEPVPMTTTPFEGTSLKSIRLAAELSLQELINARNQFPPSTTFSASGPASTVPSNAHRIRAYQDVALSDLYLLRKEMSAIAKAAEARRLRKWVFGVLIASFIPAVRKIFRRAPEDEEANDTEYAFRKSRSLLERIKDSVTPGSRAGFLATMTLFVGAILYVFQNEVTIRVAKTTSKRLKRLAAKIEGGIEVLDEDDIKILKGWRWRILMW</sequence>
<evidence type="ECO:0000313" key="4">
    <source>
        <dbReference type="Proteomes" id="UP000756346"/>
    </source>
</evidence>
<evidence type="ECO:0000256" key="2">
    <source>
        <dbReference type="SAM" id="Phobius"/>
    </source>
</evidence>
<reference evidence="3" key="1">
    <citation type="journal article" date="2021" name="Nat. Commun.">
        <title>Genetic determinants of endophytism in the Arabidopsis root mycobiome.</title>
        <authorList>
            <person name="Mesny F."/>
            <person name="Miyauchi S."/>
            <person name="Thiergart T."/>
            <person name="Pickel B."/>
            <person name="Atanasova L."/>
            <person name="Karlsson M."/>
            <person name="Huettel B."/>
            <person name="Barry K.W."/>
            <person name="Haridas S."/>
            <person name="Chen C."/>
            <person name="Bauer D."/>
            <person name="Andreopoulos W."/>
            <person name="Pangilinan J."/>
            <person name="LaButti K."/>
            <person name="Riley R."/>
            <person name="Lipzen A."/>
            <person name="Clum A."/>
            <person name="Drula E."/>
            <person name="Henrissat B."/>
            <person name="Kohler A."/>
            <person name="Grigoriev I.V."/>
            <person name="Martin F.M."/>
            <person name="Hacquard S."/>
        </authorList>
    </citation>
    <scope>NUCLEOTIDE SEQUENCE</scope>
    <source>
        <strain evidence="3">MPI-CAGE-CH-0230</strain>
    </source>
</reference>
<dbReference type="RefSeq" id="XP_046015879.1">
    <property type="nucleotide sequence ID" value="XM_046153363.1"/>
</dbReference>
<keyword evidence="4" id="KW-1185">Reference proteome</keyword>
<keyword evidence="2" id="KW-0812">Transmembrane</keyword>
<proteinExistence type="predicted"/>
<feature type="transmembrane region" description="Helical" evidence="2">
    <location>
        <begin position="301"/>
        <end position="318"/>
    </location>
</feature>
<name>A0A9P8YF29_9PEZI</name>
<evidence type="ECO:0000256" key="1">
    <source>
        <dbReference type="SAM" id="MobiDB-lite"/>
    </source>
</evidence>
<protein>
    <recommendedName>
        <fullName evidence="5">Transmembrane protein</fullName>
    </recommendedName>
</protein>
<dbReference type="AlphaFoldDB" id="A0A9P8YF29"/>
<gene>
    <name evidence="3" type="ORF">B0I36DRAFT_319074</name>
</gene>
<comment type="caution">
    <text evidence="3">The sequence shown here is derived from an EMBL/GenBank/DDBJ whole genome shotgun (WGS) entry which is preliminary data.</text>
</comment>
<organism evidence="3 4">
    <name type="scientific">Microdochium trichocladiopsis</name>
    <dbReference type="NCBI Taxonomy" id="1682393"/>
    <lineage>
        <taxon>Eukaryota</taxon>
        <taxon>Fungi</taxon>
        <taxon>Dikarya</taxon>
        <taxon>Ascomycota</taxon>
        <taxon>Pezizomycotina</taxon>
        <taxon>Sordariomycetes</taxon>
        <taxon>Xylariomycetidae</taxon>
        <taxon>Xylariales</taxon>
        <taxon>Microdochiaceae</taxon>
        <taxon>Microdochium</taxon>
    </lineage>
</organism>
<dbReference type="EMBL" id="JAGTJQ010000003">
    <property type="protein sequence ID" value="KAH7035786.1"/>
    <property type="molecule type" value="Genomic_DNA"/>
</dbReference>
<keyword evidence="2" id="KW-1133">Transmembrane helix</keyword>
<dbReference type="OrthoDB" id="5215647at2759"/>
<keyword evidence="2" id="KW-0472">Membrane</keyword>
<accession>A0A9P8YF29</accession>
<evidence type="ECO:0000313" key="3">
    <source>
        <dbReference type="EMBL" id="KAH7035786.1"/>
    </source>
</evidence>
<evidence type="ECO:0008006" key="5">
    <source>
        <dbReference type="Google" id="ProtNLM"/>
    </source>
</evidence>
<feature type="region of interest" description="Disordered" evidence="1">
    <location>
        <begin position="86"/>
        <end position="146"/>
    </location>
</feature>